<feature type="coiled-coil region" evidence="3">
    <location>
        <begin position="79"/>
        <end position="106"/>
    </location>
</feature>
<evidence type="ECO:0000256" key="1">
    <source>
        <dbReference type="ARBA" id="ARBA00022723"/>
    </source>
</evidence>
<dbReference type="Proteomes" id="UP000800094">
    <property type="component" value="Unassembled WGS sequence"/>
</dbReference>
<dbReference type="InterPro" id="IPR007219">
    <property type="entry name" value="XnlR_reg_dom"/>
</dbReference>
<dbReference type="SMART" id="SM00066">
    <property type="entry name" value="GAL4"/>
    <property type="match status" value="1"/>
</dbReference>
<dbReference type="GO" id="GO:0003677">
    <property type="term" value="F:DNA binding"/>
    <property type="evidence" value="ECO:0007669"/>
    <property type="project" value="InterPro"/>
</dbReference>
<dbReference type="PANTHER" id="PTHR47256">
    <property type="entry name" value="ZN(II)2CYS6 TRANSCRIPTION FACTOR (EUROFUNG)-RELATED"/>
    <property type="match status" value="1"/>
</dbReference>
<dbReference type="GeneID" id="54588190"/>
<reference evidence="6" key="1">
    <citation type="journal article" date="2020" name="Stud. Mycol.">
        <title>101 Dothideomycetes genomes: a test case for predicting lifestyles and emergence of pathogens.</title>
        <authorList>
            <person name="Haridas S."/>
            <person name="Albert R."/>
            <person name="Binder M."/>
            <person name="Bloem J."/>
            <person name="Labutti K."/>
            <person name="Salamov A."/>
            <person name="Andreopoulos B."/>
            <person name="Baker S."/>
            <person name="Barry K."/>
            <person name="Bills G."/>
            <person name="Bluhm B."/>
            <person name="Cannon C."/>
            <person name="Castanera R."/>
            <person name="Culley D."/>
            <person name="Daum C."/>
            <person name="Ezra D."/>
            <person name="Gonzalez J."/>
            <person name="Henrissat B."/>
            <person name="Kuo A."/>
            <person name="Liang C."/>
            <person name="Lipzen A."/>
            <person name="Lutzoni F."/>
            <person name="Magnuson J."/>
            <person name="Mondo S."/>
            <person name="Nolan M."/>
            <person name="Ohm R."/>
            <person name="Pangilinan J."/>
            <person name="Park H.-J."/>
            <person name="Ramirez L."/>
            <person name="Alfaro M."/>
            <person name="Sun H."/>
            <person name="Tritt A."/>
            <person name="Yoshinaga Y."/>
            <person name="Zwiers L.-H."/>
            <person name="Turgeon B."/>
            <person name="Goodwin S."/>
            <person name="Spatafora J."/>
            <person name="Crous P."/>
            <person name="Grigoriev I."/>
        </authorList>
    </citation>
    <scope>NUCLEOTIDE SEQUENCE</scope>
    <source>
        <strain evidence="6">CBS 122368</strain>
    </source>
</reference>
<keyword evidence="3" id="KW-0175">Coiled coil</keyword>
<accession>A0A6A6I6K8</accession>
<sequence length="720" mass="81122">MANFRPLQPAPTDQEQPPPPPLPPIKPLTQKPKRTVTLGACVACRKRKSKCDGVRPICSCCSQKNTECVYELGPNEKPSQAMKRKNEEMQGELSNLRQLYDFLRLRPEPEALEILRRIRDNPQDTTPSQRIQDLADFVKHRDALIHASYQIPGRHQSESGHPLTLPPLRLALDSPRPSASNFSAGLPFPGPFPTGPDGPASQRRRLASDTDVSASPSPLPPPSIEVILHPTWPAVMDCSLDPRLRATGNWTKVTNDTHFLVLLMSAWHTWEYRFYHFLDWDLFLDDLSTGRTDFCSELLVNAVLATASFQSPLIEDRSKPFSDNIQTQFYQEARRLWEFGEGQDSLPRLSSALCLFMVLGKHGRDKVGHAFLLEACRMAHSLGLFRLSQGSMQKPQHVPKEKWGRARAVTGWALFNFQLLMSFTYPFPTILKSQPPTGIPYDDTPDREALFRSECARNVIILECANTSLDPDDPTAIPPRPEEIEDLYLKLKSWWGTRPESLNPTKFPSPEHLLAAMQYHVSIIRLFQPFLHRDSVNEPVGLYRDRAHSITSSAIKELRRLLVLHETQHGWVNAIPYVLHPIMVTSFGSLEEVAFEGDSRLSPEANEPYQGLLTCLRALRTLSGYVFYAQPLFRLLTQTCQTLQIPLPMEVITTLNYYQSEEWTKNAASVVRSRYVADMRKPAADVESATMDAIISGWDALTVTHEGSGSGKNKSDLGSA</sequence>
<evidence type="ECO:0000256" key="2">
    <source>
        <dbReference type="ARBA" id="ARBA00023242"/>
    </source>
</evidence>
<dbReference type="GO" id="GO:0000981">
    <property type="term" value="F:DNA-binding transcription factor activity, RNA polymerase II-specific"/>
    <property type="evidence" value="ECO:0007669"/>
    <property type="project" value="InterPro"/>
</dbReference>
<dbReference type="PROSITE" id="PS00463">
    <property type="entry name" value="ZN2_CY6_FUNGAL_1"/>
    <property type="match status" value="1"/>
</dbReference>
<protein>
    <recommendedName>
        <fullName evidence="5">Zn(2)-C6 fungal-type domain-containing protein</fullName>
    </recommendedName>
</protein>
<gene>
    <name evidence="6" type="ORF">BU26DRAFT_59305</name>
</gene>
<dbReference type="GO" id="GO:0006351">
    <property type="term" value="P:DNA-templated transcription"/>
    <property type="evidence" value="ECO:0007669"/>
    <property type="project" value="InterPro"/>
</dbReference>
<feature type="region of interest" description="Disordered" evidence="4">
    <location>
        <begin position="153"/>
        <end position="220"/>
    </location>
</feature>
<dbReference type="PROSITE" id="PS50048">
    <property type="entry name" value="ZN2_CY6_FUNGAL_2"/>
    <property type="match status" value="1"/>
</dbReference>
<keyword evidence="1" id="KW-0479">Metal-binding</keyword>
<evidence type="ECO:0000259" key="5">
    <source>
        <dbReference type="PROSITE" id="PS50048"/>
    </source>
</evidence>
<evidence type="ECO:0000256" key="3">
    <source>
        <dbReference type="SAM" id="Coils"/>
    </source>
</evidence>
<proteinExistence type="predicted"/>
<keyword evidence="7" id="KW-1185">Reference proteome</keyword>
<dbReference type="CDD" id="cd12148">
    <property type="entry name" value="fungal_TF_MHR"/>
    <property type="match status" value="1"/>
</dbReference>
<feature type="compositionally biased region" description="Pro residues" evidence="4">
    <location>
        <begin position="16"/>
        <end position="26"/>
    </location>
</feature>
<evidence type="ECO:0000256" key="4">
    <source>
        <dbReference type="SAM" id="MobiDB-lite"/>
    </source>
</evidence>
<dbReference type="SUPFAM" id="SSF57701">
    <property type="entry name" value="Zn2/Cys6 DNA-binding domain"/>
    <property type="match status" value="1"/>
</dbReference>
<dbReference type="InterPro" id="IPR053187">
    <property type="entry name" value="Notoamide_regulator"/>
</dbReference>
<dbReference type="RefSeq" id="XP_033680971.1">
    <property type="nucleotide sequence ID" value="XM_033834860.1"/>
</dbReference>
<keyword evidence="2" id="KW-0539">Nucleus</keyword>
<dbReference type="PANTHER" id="PTHR47256:SF1">
    <property type="entry name" value="ZN(II)2CYS6 TRANSCRIPTION FACTOR (EUROFUNG)"/>
    <property type="match status" value="1"/>
</dbReference>
<feature type="region of interest" description="Disordered" evidence="4">
    <location>
        <begin position="1"/>
        <end position="31"/>
    </location>
</feature>
<dbReference type="AlphaFoldDB" id="A0A6A6I6K8"/>
<dbReference type="InterPro" id="IPR001138">
    <property type="entry name" value="Zn2Cys6_DnaBD"/>
</dbReference>
<dbReference type="Gene3D" id="4.10.240.10">
    <property type="entry name" value="Zn(2)-C6 fungal-type DNA-binding domain"/>
    <property type="match status" value="1"/>
</dbReference>
<dbReference type="CDD" id="cd00067">
    <property type="entry name" value="GAL4"/>
    <property type="match status" value="1"/>
</dbReference>
<dbReference type="GO" id="GO:0008270">
    <property type="term" value="F:zinc ion binding"/>
    <property type="evidence" value="ECO:0007669"/>
    <property type="project" value="InterPro"/>
</dbReference>
<dbReference type="InterPro" id="IPR036864">
    <property type="entry name" value="Zn2-C6_fun-type_DNA-bd_sf"/>
</dbReference>
<organism evidence="6 7">
    <name type="scientific">Trematosphaeria pertusa</name>
    <dbReference type="NCBI Taxonomy" id="390896"/>
    <lineage>
        <taxon>Eukaryota</taxon>
        <taxon>Fungi</taxon>
        <taxon>Dikarya</taxon>
        <taxon>Ascomycota</taxon>
        <taxon>Pezizomycotina</taxon>
        <taxon>Dothideomycetes</taxon>
        <taxon>Pleosporomycetidae</taxon>
        <taxon>Pleosporales</taxon>
        <taxon>Massarineae</taxon>
        <taxon>Trematosphaeriaceae</taxon>
        <taxon>Trematosphaeria</taxon>
    </lineage>
</organism>
<dbReference type="EMBL" id="ML987199">
    <property type="protein sequence ID" value="KAF2245967.1"/>
    <property type="molecule type" value="Genomic_DNA"/>
</dbReference>
<dbReference type="OrthoDB" id="426882at2759"/>
<dbReference type="Pfam" id="PF00172">
    <property type="entry name" value="Zn_clus"/>
    <property type="match status" value="1"/>
</dbReference>
<feature type="domain" description="Zn(2)-C6 fungal-type" evidence="5">
    <location>
        <begin position="40"/>
        <end position="70"/>
    </location>
</feature>
<evidence type="ECO:0000313" key="7">
    <source>
        <dbReference type="Proteomes" id="UP000800094"/>
    </source>
</evidence>
<evidence type="ECO:0000313" key="6">
    <source>
        <dbReference type="EMBL" id="KAF2245967.1"/>
    </source>
</evidence>
<name>A0A6A6I6K8_9PLEO</name>
<dbReference type="Pfam" id="PF04082">
    <property type="entry name" value="Fungal_trans"/>
    <property type="match status" value="1"/>
</dbReference>